<protein>
    <recommendedName>
        <fullName evidence="3">MSP domain-containing protein</fullName>
    </recommendedName>
</protein>
<reference evidence="1" key="1">
    <citation type="submission" date="2022-11" db="EMBL/GenBank/DDBJ databases">
        <authorList>
            <person name="Kikuchi T."/>
        </authorList>
    </citation>
    <scope>NUCLEOTIDE SEQUENCE</scope>
    <source>
        <strain evidence="1">PS1010</strain>
    </source>
</reference>
<dbReference type="Gene3D" id="2.60.40.10">
    <property type="entry name" value="Immunoglobulins"/>
    <property type="match status" value="1"/>
</dbReference>
<name>A0A9P1N1Q5_9PELO</name>
<comment type="caution">
    <text evidence="1">The sequence shown here is derived from an EMBL/GenBank/DDBJ whole genome shotgun (WGS) entry which is preliminary data.</text>
</comment>
<organism evidence="1 2">
    <name type="scientific">Caenorhabditis angaria</name>
    <dbReference type="NCBI Taxonomy" id="860376"/>
    <lineage>
        <taxon>Eukaryota</taxon>
        <taxon>Metazoa</taxon>
        <taxon>Ecdysozoa</taxon>
        <taxon>Nematoda</taxon>
        <taxon>Chromadorea</taxon>
        <taxon>Rhabditida</taxon>
        <taxon>Rhabditina</taxon>
        <taxon>Rhabditomorpha</taxon>
        <taxon>Rhabditoidea</taxon>
        <taxon>Rhabditidae</taxon>
        <taxon>Peloderinae</taxon>
        <taxon>Caenorhabditis</taxon>
    </lineage>
</organism>
<dbReference type="OrthoDB" id="5784779at2759"/>
<dbReference type="InterPro" id="IPR051155">
    <property type="entry name" value="Nematode_MSP"/>
</dbReference>
<dbReference type="PANTHER" id="PTHR22920">
    <property type="entry name" value="MAJOR SPERM PROTEIN"/>
    <property type="match status" value="1"/>
</dbReference>
<proteinExistence type="predicted"/>
<dbReference type="PANTHER" id="PTHR22920:SF7">
    <property type="entry name" value="MSP DOMAIN-CONTAINING PROTEIN-RELATED"/>
    <property type="match status" value="1"/>
</dbReference>
<sequence>MAQSVPPGDIQTQPNAKIVFNAPYDDKHTYHIKVINSSARRIGYMDDFPRPKSVEKTIFSNGISNFLSSLDVRKLHDFGSNLHRKSIFGMNICERGKDMHLRRIGHLPYQYWSSLVAILNYFSCRKIINVSSEVHLLYLAPLSSTDSTIAQFFFKKIQVFIIFCYFYC</sequence>
<dbReference type="EMBL" id="CANHGI010000004">
    <property type="protein sequence ID" value="CAI5448210.1"/>
    <property type="molecule type" value="Genomic_DNA"/>
</dbReference>
<dbReference type="Proteomes" id="UP001152747">
    <property type="component" value="Unassembled WGS sequence"/>
</dbReference>
<gene>
    <name evidence="1" type="ORF">CAMP_LOCUS10847</name>
</gene>
<evidence type="ECO:0000313" key="1">
    <source>
        <dbReference type="EMBL" id="CAI5448210.1"/>
    </source>
</evidence>
<evidence type="ECO:0000313" key="2">
    <source>
        <dbReference type="Proteomes" id="UP001152747"/>
    </source>
</evidence>
<evidence type="ECO:0008006" key="3">
    <source>
        <dbReference type="Google" id="ProtNLM"/>
    </source>
</evidence>
<dbReference type="InterPro" id="IPR013783">
    <property type="entry name" value="Ig-like_fold"/>
</dbReference>
<dbReference type="InterPro" id="IPR008962">
    <property type="entry name" value="PapD-like_sf"/>
</dbReference>
<dbReference type="AlphaFoldDB" id="A0A9P1N1Q5"/>
<accession>A0A9P1N1Q5</accession>
<keyword evidence="2" id="KW-1185">Reference proteome</keyword>
<dbReference type="SUPFAM" id="SSF49354">
    <property type="entry name" value="PapD-like"/>
    <property type="match status" value="1"/>
</dbReference>